<dbReference type="InterPro" id="IPR050307">
    <property type="entry name" value="Sterol_Desaturase_Related"/>
</dbReference>
<dbReference type="InterPro" id="IPR006694">
    <property type="entry name" value="Fatty_acid_hydroxylase"/>
</dbReference>
<evidence type="ECO:0000256" key="5">
    <source>
        <dbReference type="SAM" id="Phobius"/>
    </source>
</evidence>
<comment type="caution">
    <text evidence="7">The sequence shown here is derived from an EMBL/GenBank/DDBJ whole genome shotgun (WGS) entry which is preliminary data.</text>
</comment>
<evidence type="ECO:0000256" key="2">
    <source>
        <dbReference type="ARBA" id="ARBA00022692"/>
    </source>
</evidence>
<keyword evidence="3 5" id="KW-1133">Transmembrane helix</keyword>
<keyword evidence="2 5" id="KW-0812">Transmembrane</keyword>
<dbReference type="GO" id="GO:0008610">
    <property type="term" value="P:lipid biosynthetic process"/>
    <property type="evidence" value="ECO:0007669"/>
    <property type="project" value="InterPro"/>
</dbReference>
<evidence type="ECO:0000256" key="3">
    <source>
        <dbReference type="ARBA" id="ARBA00022989"/>
    </source>
</evidence>
<name>A0A9N7UYQ2_PLEPL</name>
<keyword evidence="4 5" id="KW-0472">Membrane</keyword>
<feature type="transmembrane region" description="Helical" evidence="5">
    <location>
        <begin position="145"/>
        <end position="163"/>
    </location>
</feature>
<dbReference type="GO" id="GO:0016491">
    <property type="term" value="F:oxidoreductase activity"/>
    <property type="evidence" value="ECO:0007669"/>
    <property type="project" value="InterPro"/>
</dbReference>
<organism evidence="7 8">
    <name type="scientific">Pleuronectes platessa</name>
    <name type="common">European plaice</name>
    <dbReference type="NCBI Taxonomy" id="8262"/>
    <lineage>
        <taxon>Eukaryota</taxon>
        <taxon>Metazoa</taxon>
        <taxon>Chordata</taxon>
        <taxon>Craniata</taxon>
        <taxon>Vertebrata</taxon>
        <taxon>Euteleostomi</taxon>
        <taxon>Actinopterygii</taxon>
        <taxon>Neopterygii</taxon>
        <taxon>Teleostei</taxon>
        <taxon>Neoteleostei</taxon>
        <taxon>Acanthomorphata</taxon>
        <taxon>Carangaria</taxon>
        <taxon>Pleuronectiformes</taxon>
        <taxon>Pleuronectoidei</taxon>
        <taxon>Pleuronectidae</taxon>
        <taxon>Pleuronectes</taxon>
    </lineage>
</organism>
<proteinExistence type="predicted"/>
<dbReference type="PANTHER" id="PTHR11863">
    <property type="entry name" value="STEROL DESATURASE"/>
    <property type="match status" value="1"/>
</dbReference>
<dbReference type="EMBL" id="CADEAL010002779">
    <property type="protein sequence ID" value="CAB1442086.1"/>
    <property type="molecule type" value="Genomic_DNA"/>
</dbReference>
<evidence type="ECO:0000313" key="8">
    <source>
        <dbReference type="Proteomes" id="UP001153269"/>
    </source>
</evidence>
<reference evidence="7" key="1">
    <citation type="submission" date="2020-03" db="EMBL/GenBank/DDBJ databases">
        <authorList>
            <person name="Weist P."/>
        </authorList>
    </citation>
    <scope>NUCLEOTIDE SEQUENCE</scope>
</reference>
<comment type="subcellular location">
    <subcellularLocation>
        <location evidence="1">Membrane</location>
    </subcellularLocation>
</comment>
<dbReference type="Pfam" id="PF04116">
    <property type="entry name" value="FA_hydroxylase"/>
    <property type="match status" value="1"/>
</dbReference>
<feature type="domain" description="Fatty acid hydroxylase" evidence="6">
    <location>
        <begin position="190"/>
        <end position="318"/>
    </location>
</feature>
<evidence type="ECO:0000259" key="6">
    <source>
        <dbReference type="Pfam" id="PF04116"/>
    </source>
</evidence>
<keyword evidence="8" id="KW-1185">Reference proteome</keyword>
<dbReference type="AlphaFoldDB" id="A0A9N7UYQ2"/>
<gene>
    <name evidence="7" type="ORF">PLEPLA_LOCUS29789</name>
</gene>
<accession>A0A9N7UYQ2</accession>
<evidence type="ECO:0000256" key="1">
    <source>
        <dbReference type="ARBA" id="ARBA00004370"/>
    </source>
</evidence>
<protein>
    <recommendedName>
        <fullName evidence="6">Fatty acid hydroxylase domain-containing protein</fullName>
    </recommendedName>
</protein>
<evidence type="ECO:0000313" key="7">
    <source>
        <dbReference type="EMBL" id="CAB1442086.1"/>
    </source>
</evidence>
<sequence length="364" mass="41313">MMSSRLSGAQREGCLSADILIVCLRSEGDASTVCETPLFPKHQLVSKVETVPVEPTQTNSQTQGSTMDLVLNVADHYVLTPYVYPASWPEDGALRQIVSLLVLTNLGAAVLYLGLGAISYFFIFDHTLMKHPQFLQNQVRREIKYAMTSLPVISLPTVALFFAEVRGFSKLYDNVDESPLGWTGLFLSMISFLLFTDGCIYWIHRFLHHKLIYKLFHKPHHIWKIPSPFASHAFHPVDGFMQGLPYHIYPFFFPLHKVLYLALYVFVNIWTISIHDGDYRVPGALTEVINGSAHHTDHHLFFDYNYGQYFTLWDRLGGSYRHPSALMGKGPHDLIRKLQAEGKLGGDRVKVNGHNPRGVPLKEE</sequence>
<evidence type="ECO:0000256" key="4">
    <source>
        <dbReference type="ARBA" id="ARBA00023136"/>
    </source>
</evidence>
<dbReference type="GO" id="GO:0016020">
    <property type="term" value="C:membrane"/>
    <property type="evidence" value="ECO:0007669"/>
    <property type="project" value="UniProtKB-SubCell"/>
</dbReference>
<dbReference type="GO" id="GO:0005506">
    <property type="term" value="F:iron ion binding"/>
    <property type="evidence" value="ECO:0007669"/>
    <property type="project" value="InterPro"/>
</dbReference>
<dbReference type="Proteomes" id="UP001153269">
    <property type="component" value="Unassembled WGS sequence"/>
</dbReference>
<feature type="transmembrane region" description="Helical" evidence="5">
    <location>
        <begin position="97"/>
        <end position="124"/>
    </location>
</feature>
<feature type="transmembrane region" description="Helical" evidence="5">
    <location>
        <begin position="183"/>
        <end position="203"/>
    </location>
</feature>